<protein>
    <submittedName>
        <fullName evidence="2">Alpha/beta hydrolase fold protein</fullName>
    </submittedName>
</protein>
<dbReference type="STRING" id="897.B2D07_17940"/>
<dbReference type="Pfam" id="PF00561">
    <property type="entry name" value="Abhydrolase_1"/>
    <property type="match status" value="1"/>
</dbReference>
<organism evidence="2 3">
    <name type="scientific">Desulfococcus multivorans DSM 2059</name>
    <dbReference type="NCBI Taxonomy" id="1121405"/>
    <lineage>
        <taxon>Bacteria</taxon>
        <taxon>Pseudomonadati</taxon>
        <taxon>Thermodesulfobacteriota</taxon>
        <taxon>Desulfobacteria</taxon>
        <taxon>Desulfobacterales</taxon>
        <taxon>Desulfococcaceae</taxon>
        <taxon>Desulfococcus</taxon>
    </lineage>
</organism>
<evidence type="ECO:0000313" key="2">
    <source>
        <dbReference type="EMBL" id="EPR41142.1"/>
    </source>
</evidence>
<name>S7TVR3_DESML</name>
<evidence type="ECO:0000259" key="1">
    <source>
        <dbReference type="Pfam" id="PF00561"/>
    </source>
</evidence>
<dbReference type="InterPro" id="IPR029058">
    <property type="entry name" value="AB_hydrolase_fold"/>
</dbReference>
<dbReference type="PRINTS" id="PR00412">
    <property type="entry name" value="EPOXHYDRLASE"/>
</dbReference>
<keyword evidence="2" id="KW-0378">Hydrolase</keyword>
<sequence length="291" mass="32686">MHRFVPWNSQPLEAWAEKYAEGRFIDLAGRRTHFIERGRGRPVVLIHGFNLDHHSWIKNLDALAAHFKVYAPDLWGHGYSTREPIAYGYDLFEEQIRLFLDALDIQSASLIGHSMGGGTSIVLGLRHPDRVDKLVLVDASGIPTRLPFQAKIFRLKGVAEFLLSLPTDRIRRMNLADIWIHDRGALTEDIYRNLMGFQKIEGTTQALLAILRADFFNTLEAEIKALGGSGIPTMIIWGREDAALPVGNAKTMKDFIPGSRLEILEKAGHLANFDQADTFNELVIDFLNSAA</sequence>
<evidence type="ECO:0000313" key="3">
    <source>
        <dbReference type="Proteomes" id="UP000014977"/>
    </source>
</evidence>
<dbReference type="OrthoDB" id="5342129at2"/>
<dbReference type="RefSeq" id="WP_020876688.1">
    <property type="nucleotide sequence ID" value="NZ_ATHJ01000078.1"/>
</dbReference>
<accession>S7TVR3</accession>
<gene>
    <name evidence="2" type="ORF">dsmv_2257</name>
</gene>
<dbReference type="EMBL" id="ATHJ01000078">
    <property type="protein sequence ID" value="EPR41142.1"/>
    <property type="molecule type" value="Genomic_DNA"/>
</dbReference>
<dbReference type="GO" id="GO:0016787">
    <property type="term" value="F:hydrolase activity"/>
    <property type="evidence" value="ECO:0007669"/>
    <property type="project" value="UniProtKB-KW"/>
</dbReference>
<dbReference type="PANTHER" id="PTHR46438:SF11">
    <property type="entry name" value="LIPASE-RELATED"/>
    <property type="match status" value="1"/>
</dbReference>
<dbReference type="eggNOG" id="COG2267">
    <property type="taxonomic scope" value="Bacteria"/>
</dbReference>
<reference evidence="2 3" key="1">
    <citation type="journal article" date="2013" name="Genome Announc.">
        <title>Draft genome sequences for three mercury-methylating, sulfate-reducing bacteria.</title>
        <authorList>
            <person name="Brown S.D."/>
            <person name="Hurt R.A.Jr."/>
            <person name="Gilmour C.C."/>
            <person name="Elias D.A."/>
        </authorList>
    </citation>
    <scope>NUCLEOTIDE SEQUENCE [LARGE SCALE GENOMIC DNA]</scope>
    <source>
        <strain evidence="2 3">DSM 2059</strain>
    </source>
</reference>
<dbReference type="PANTHER" id="PTHR46438">
    <property type="entry name" value="ALPHA/BETA-HYDROLASES SUPERFAMILY PROTEIN"/>
    <property type="match status" value="1"/>
</dbReference>
<feature type="domain" description="AB hydrolase-1" evidence="1">
    <location>
        <begin position="42"/>
        <end position="274"/>
    </location>
</feature>
<dbReference type="InterPro" id="IPR000639">
    <property type="entry name" value="Epox_hydrolase-like"/>
</dbReference>
<keyword evidence="3" id="KW-1185">Reference proteome</keyword>
<dbReference type="PRINTS" id="PR00111">
    <property type="entry name" value="ABHYDROLASE"/>
</dbReference>
<dbReference type="Gene3D" id="3.40.50.1820">
    <property type="entry name" value="alpha/beta hydrolase"/>
    <property type="match status" value="1"/>
</dbReference>
<dbReference type="SUPFAM" id="SSF53474">
    <property type="entry name" value="alpha/beta-Hydrolases"/>
    <property type="match status" value="1"/>
</dbReference>
<dbReference type="InterPro" id="IPR000073">
    <property type="entry name" value="AB_hydrolase_1"/>
</dbReference>
<proteinExistence type="predicted"/>
<comment type="caution">
    <text evidence="2">The sequence shown here is derived from an EMBL/GenBank/DDBJ whole genome shotgun (WGS) entry which is preliminary data.</text>
</comment>
<dbReference type="Proteomes" id="UP000014977">
    <property type="component" value="Unassembled WGS sequence"/>
</dbReference>
<dbReference type="AlphaFoldDB" id="S7TVR3"/>